<feature type="transmembrane region" description="Helical" evidence="5">
    <location>
        <begin position="18"/>
        <end position="37"/>
    </location>
</feature>
<protein>
    <submittedName>
        <fullName evidence="7">ABC-2 type transport system permease protein</fullName>
    </submittedName>
</protein>
<keyword evidence="4 5" id="KW-0472">Membrane</keyword>
<evidence type="ECO:0000256" key="2">
    <source>
        <dbReference type="ARBA" id="ARBA00022692"/>
    </source>
</evidence>
<reference evidence="7 8" key="1">
    <citation type="submission" date="2023-07" db="EMBL/GenBank/DDBJ databases">
        <title>Genomic Encyclopedia of Type Strains, Phase IV (KMG-IV): sequencing the most valuable type-strain genomes for metagenomic binning, comparative biology and taxonomic classification.</title>
        <authorList>
            <person name="Goeker M."/>
        </authorList>
    </citation>
    <scope>NUCLEOTIDE SEQUENCE [LARGE SCALE GENOMIC DNA]</scope>
    <source>
        <strain evidence="7 8">DSM 16784</strain>
    </source>
</reference>
<gene>
    <name evidence="7" type="ORF">J2S15_001489</name>
</gene>
<organism evidence="7 8">
    <name type="scientific">Breznakia pachnodae</name>
    <dbReference type="NCBI Taxonomy" id="265178"/>
    <lineage>
        <taxon>Bacteria</taxon>
        <taxon>Bacillati</taxon>
        <taxon>Bacillota</taxon>
        <taxon>Erysipelotrichia</taxon>
        <taxon>Erysipelotrichales</taxon>
        <taxon>Erysipelotrichaceae</taxon>
        <taxon>Breznakia</taxon>
    </lineage>
</organism>
<keyword evidence="2 5" id="KW-0812">Transmembrane</keyword>
<dbReference type="PANTHER" id="PTHR43027:SF1">
    <property type="entry name" value="DOXORUBICIN RESISTANCE ABC TRANSPORTER PERMEASE PROTEIN DRRC-RELATED"/>
    <property type="match status" value="1"/>
</dbReference>
<accession>A0ABU0E1J5</accession>
<feature type="transmembrane region" description="Helical" evidence="5">
    <location>
        <begin position="287"/>
        <end position="306"/>
    </location>
</feature>
<evidence type="ECO:0000256" key="5">
    <source>
        <dbReference type="SAM" id="Phobius"/>
    </source>
</evidence>
<evidence type="ECO:0000259" key="6">
    <source>
        <dbReference type="Pfam" id="PF12698"/>
    </source>
</evidence>
<feature type="transmembrane region" description="Helical" evidence="5">
    <location>
        <begin position="257"/>
        <end position="275"/>
    </location>
</feature>
<keyword evidence="8" id="KW-1185">Reference proteome</keyword>
<evidence type="ECO:0000256" key="1">
    <source>
        <dbReference type="ARBA" id="ARBA00004141"/>
    </source>
</evidence>
<comment type="caution">
    <text evidence="7">The sequence shown here is derived from an EMBL/GenBank/DDBJ whole genome shotgun (WGS) entry which is preliminary data.</text>
</comment>
<dbReference type="RefSeq" id="WP_307406873.1">
    <property type="nucleotide sequence ID" value="NZ_JAUSUR010000002.1"/>
</dbReference>
<dbReference type="InterPro" id="IPR013525">
    <property type="entry name" value="ABC2_TM"/>
</dbReference>
<dbReference type="Proteomes" id="UP001230220">
    <property type="component" value="Unassembled WGS sequence"/>
</dbReference>
<evidence type="ECO:0000256" key="4">
    <source>
        <dbReference type="ARBA" id="ARBA00023136"/>
    </source>
</evidence>
<feature type="domain" description="ABC-2 type transporter transmembrane" evidence="6">
    <location>
        <begin position="16"/>
        <end position="363"/>
    </location>
</feature>
<evidence type="ECO:0000313" key="8">
    <source>
        <dbReference type="Proteomes" id="UP001230220"/>
    </source>
</evidence>
<dbReference type="EMBL" id="JAUSUR010000002">
    <property type="protein sequence ID" value="MDQ0360744.1"/>
    <property type="molecule type" value="Genomic_DNA"/>
</dbReference>
<feature type="transmembrane region" description="Helical" evidence="5">
    <location>
        <begin position="224"/>
        <end position="245"/>
    </location>
</feature>
<dbReference type="PANTHER" id="PTHR43027">
    <property type="entry name" value="DOXORUBICIN RESISTANCE ABC TRANSPORTER PERMEASE PROTEIN DRRC-RELATED"/>
    <property type="match status" value="1"/>
</dbReference>
<feature type="transmembrane region" description="Helical" evidence="5">
    <location>
        <begin position="344"/>
        <end position="366"/>
    </location>
</feature>
<evidence type="ECO:0000313" key="7">
    <source>
        <dbReference type="EMBL" id="MDQ0360744.1"/>
    </source>
</evidence>
<feature type="transmembrane region" description="Helical" evidence="5">
    <location>
        <begin position="175"/>
        <end position="192"/>
    </location>
</feature>
<dbReference type="InterPro" id="IPR052902">
    <property type="entry name" value="ABC-2_transporter"/>
</dbReference>
<comment type="subcellular location">
    <subcellularLocation>
        <location evidence="1">Membrane</location>
        <topology evidence="1">Multi-pass membrane protein</topology>
    </subcellularLocation>
</comment>
<name>A0ABU0E1J5_9FIRM</name>
<dbReference type="Pfam" id="PF12698">
    <property type="entry name" value="ABC2_membrane_3"/>
    <property type="match status" value="1"/>
</dbReference>
<sequence>MFHIFKYRFICFVRDKTIMFWSLLFPIGLATLFFFAFSNLGNQELELVKVAVVDEGNEAFNQVVEELGADGENQLFEVTYTTREKAEELVEEGEVEAALISEETPVVLYKNLTLETQIIQEVAQSYLRINSTVETVVKDNPQAMSELVVQDIIQSKVVVEDYGSKAGTVDMTTQYFYTIIAMTCMYGMFWGLKSISDTQANQSDRAIRLNVAPTHKMKLVFIDYLVTFTLMVIELAITFAYLIFVLGTDFGSHFPQVIALSLCGILMSLGMGIMIGSISKFKQNTNISIVSMGSLFSCFLAGMMASNMPYILNQTIPFLKYINPATLITNGFNILYYYEDISAVYINMAILAAMGVVAVLISYTVLRRKAYASI</sequence>
<evidence type="ECO:0000256" key="3">
    <source>
        <dbReference type="ARBA" id="ARBA00022989"/>
    </source>
</evidence>
<keyword evidence="3 5" id="KW-1133">Transmembrane helix</keyword>
<proteinExistence type="predicted"/>